<dbReference type="Gene3D" id="1.10.10.60">
    <property type="entry name" value="Homeodomain-like"/>
    <property type="match status" value="1"/>
</dbReference>
<reference evidence="6 7" key="1">
    <citation type="journal article" date="2011" name="Nat. Biotechnol.">
        <title>Comparative genomic analysis of the thermophilic biomass-degrading fungi Myceliophthora thermophila and Thielavia terrestris.</title>
        <authorList>
            <person name="Berka R.M."/>
            <person name="Grigoriev I.V."/>
            <person name="Otillar R."/>
            <person name="Salamov A."/>
            <person name="Grimwood J."/>
            <person name="Reid I."/>
            <person name="Ishmael N."/>
            <person name="John T."/>
            <person name="Darmond C."/>
            <person name="Moisan M.-C."/>
            <person name="Henrissat B."/>
            <person name="Coutinho P.M."/>
            <person name="Lombard V."/>
            <person name="Natvig D.O."/>
            <person name="Lindquist E."/>
            <person name="Schmutz J."/>
            <person name="Lucas S."/>
            <person name="Harris P."/>
            <person name="Powlowski J."/>
            <person name="Bellemare A."/>
            <person name="Taylor D."/>
            <person name="Butler G."/>
            <person name="de Vries R.P."/>
            <person name="Allijn I.E."/>
            <person name="van den Brink J."/>
            <person name="Ushinsky S."/>
            <person name="Storms R."/>
            <person name="Powell A.J."/>
            <person name="Paulsen I.T."/>
            <person name="Elbourne L.D.H."/>
            <person name="Baker S.E."/>
            <person name="Magnuson J."/>
            <person name="LaBoissiere S."/>
            <person name="Clutterbuck A.J."/>
            <person name="Martinez D."/>
            <person name="Wogulis M."/>
            <person name="de Leon A.L."/>
            <person name="Rey M.W."/>
            <person name="Tsang A."/>
        </authorList>
    </citation>
    <scope>NUCLEOTIDE SEQUENCE [LARGE SCALE GENOMIC DNA]</scope>
    <source>
        <strain evidence="7">ATCC 38088 / NRRL 8126</strain>
    </source>
</reference>
<feature type="compositionally biased region" description="Pro residues" evidence="4">
    <location>
        <begin position="900"/>
        <end position="911"/>
    </location>
</feature>
<evidence type="ECO:0000313" key="7">
    <source>
        <dbReference type="Proteomes" id="UP000008181"/>
    </source>
</evidence>
<dbReference type="SUPFAM" id="SSF46689">
    <property type="entry name" value="Homeodomain-like"/>
    <property type="match status" value="1"/>
</dbReference>
<dbReference type="InterPro" id="IPR001005">
    <property type="entry name" value="SANT/Myb"/>
</dbReference>
<feature type="region of interest" description="Disordered" evidence="4">
    <location>
        <begin position="574"/>
        <end position="596"/>
    </location>
</feature>
<feature type="compositionally biased region" description="Basic and acidic residues" evidence="4">
    <location>
        <begin position="31"/>
        <end position="47"/>
    </location>
</feature>
<dbReference type="InterPro" id="IPR052833">
    <property type="entry name" value="Telomeric_DNA-bd_trans-reg"/>
</dbReference>
<feature type="compositionally biased region" description="Polar residues" evidence="4">
    <location>
        <begin position="621"/>
        <end position="635"/>
    </location>
</feature>
<feature type="compositionally biased region" description="Pro residues" evidence="4">
    <location>
        <begin position="1082"/>
        <end position="1091"/>
    </location>
</feature>
<dbReference type="InterPro" id="IPR017930">
    <property type="entry name" value="Myb_dom"/>
</dbReference>
<dbReference type="PROSITE" id="PS51294">
    <property type="entry name" value="HTH_MYB"/>
    <property type="match status" value="1"/>
</dbReference>
<organism evidence="6 7">
    <name type="scientific">Thermothielavioides terrestris (strain ATCC 38088 / NRRL 8126)</name>
    <name type="common">Thielavia terrestris</name>
    <dbReference type="NCBI Taxonomy" id="578455"/>
    <lineage>
        <taxon>Eukaryota</taxon>
        <taxon>Fungi</taxon>
        <taxon>Dikarya</taxon>
        <taxon>Ascomycota</taxon>
        <taxon>Pezizomycotina</taxon>
        <taxon>Sordariomycetes</taxon>
        <taxon>Sordariomycetidae</taxon>
        <taxon>Sordariales</taxon>
        <taxon>Chaetomiaceae</taxon>
        <taxon>Thermothielavioides</taxon>
        <taxon>Thermothielavioides terrestris</taxon>
    </lineage>
</organism>
<dbReference type="FunFam" id="1.10.10.60:FF:000137">
    <property type="entry name" value="MYB DNA binding protein"/>
    <property type="match status" value="1"/>
</dbReference>
<dbReference type="AlphaFoldDB" id="G2RGY3"/>
<dbReference type="HOGENOM" id="CLU_006238_0_0_1"/>
<evidence type="ECO:0000256" key="4">
    <source>
        <dbReference type="SAM" id="MobiDB-lite"/>
    </source>
</evidence>
<evidence type="ECO:0000313" key="6">
    <source>
        <dbReference type="EMBL" id="AEO71112.1"/>
    </source>
</evidence>
<dbReference type="PANTHER" id="PTHR47807:SF1">
    <property type="entry name" value="PROTEIN TBF1"/>
    <property type="match status" value="1"/>
</dbReference>
<dbReference type="PANTHER" id="PTHR47807">
    <property type="entry name" value="PROTEIN TBF1"/>
    <property type="match status" value="1"/>
</dbReference>
<feature type="compositionally biased region" description="Polar residues" evidence="4">
    <location>
        <begin position="827"/>
        <end position="839"/>
    </location>
</feature>
<dbReference type="CDD" id="cd11660">
    <property type="entry name" value="SANT_TRF"/>
    <property type="match status" value="1"/>
</dbReference>
<dbReference type="GeneID" id="11522071"/>
<protein>
    <recommendedName>
        <fullName evidence="5">HTH myb-type domain-containing protein</fullName>
    </recommendedName>
</protein>
<evidence type="ECO:0000256" key="3">
    <source>
        <dbReference type="ARBA" id="ARBA00023306"/>
    </source>
</evidence>
<dbReference type="InterPro" id="IPR009057">
    <property type="entry name" value="Homeodomain-like_sf"/>
</dbReference>
<proteinExistence type="predicted"/>
<sequence length="1128" mass="119593">MADASQLAADLFAALGASPFPDPSPGPNPDTDPKHGPDAPPHFKAEPAADASRLTESNAVSPPPSLSQAPAAVLTPPPNPTGGAAAAHAPQPTPAPLPASDKLAAIEPAPEVLSPPHSQLAQSLAQALEPAGPNAALPPHPQSASVSASPATLGACSPKRPRSPDGEEGLDGGSIKRLKTEHAEPKQQGNGVEASSNLDLAAILDEALAGFDQQANLAGNHVAMQDVDRSQPAGPASTTSELEKLGNKIMKASRSPFYVMRSMSLPLLGNVAVQILLRLSQQPHAETASLLADADSDFRKAYDMLLDIFRPTRRAFSDSPLLSPDKLDIADSEDRETIRMSNLAATAASVFGAHDVSLQDVHDAFFSIFIPEDGEYKSSLTALLLCLKTRLLLDALNKPEQPQPVSPLLDALFPVDFDSFLKQRSGDSLLNPEEEALVSQMRERRELLVKSAADEPIKKYLETESSAERFAESLSSFLQGHLGVVVDYADRYGVNIPLNDEETATVQDANNAHQEGPDSLAALLQSATSHLAPVDGEPGQGKDVSSYGLPPEQAHSMEDDNLALKRLLEQSLSGHVPESKAPPAGEHASAGAPSVDSKDLASFISDSLKNNPEIPAHGLSNLPSNTSGLAGSNTAPMHPQYVAQLSHMSHTHPSPYPTYTQGSASAPAVGAGAEVLPPNQSMPTAALYERARQAAVAKSSNTTRREGLHSARRPWTPEEEKALMAGLDMVKGPHWSQILSLFGPNGTISDILKDRSQVQLKDKARNLKLFFLKTNSEMPYYLQSVTGELKTRAPSQAARKEAEEKARMNLEEEQARIQGIMTLAGGLQNNHQGTPSTPLAASPAKRPQPATAGVGGGVPGATTAAAHTGSNNGAALSAVPTAPRTKVEAPDHHSLARIPAFPPIQPAPGPGPGVQQAARSHLPALQPQQPKPAVHQQPYQQLHEVRPQEAPKVPMQAAQQQQQQRPPRPQHQHPQLQQQQQQQQQQQAVQPQTPHQHRQQQQQQQQMQAKAQTVPQPPAQTQAAPPPPQTPSQAQQQPPPPPPQQQQQQQQPPVHTSPRSANANTNTNNQTSTSANAHPSTQPLPTPPIPPNHHSTPDHAQDTKLFESLQAAIAASSAPSGTAEGSTV</sequence>
<feature type="region of interest" description="Disordered" evidence="4">
    <location>
        <begin position="614"/>
        <end position="636"/>
    </location>
</feature>
<keyword evidence="1" id="KW-0238">DNA-binding</keyword>
<feature type="compositionally biased region" description="Low complexity" evidence="4">
    <location>
        <begin position="81"/>
        <end position="90"/>
    </location>
</feature>
<dbReference type="InterPro" id="IPR013867">
    <property type="entry name" value="Telomere_rpt-bd_fac_dimer_dom"/>
</dbReference>
<dbReference type="eggNOG" id="ENOG502QRT9">
    <property type="taxonomic scope" value="Eukaryota"/>
</dbReference>
<gene>
    <name evidence="6" type="ORF">THITE_2123169</name>
</gene>
<feature type="region of interest" description="Disordered" evidence="4">
    <location>
        <begin position="948"/>
        <end position="1128"/>
    </location>
</feature>
<feature type="domain" description="HTH myb-type" evidence="5">
    <location>
        <begin position="712"/>
        <end position="764"/>
    </location>
</feature>
<dbReference type="GO" id="GO:0042803">
    <property type="term" value="F:protein homodimerization activity"/>
    <property type="evidence" value="ECO:0007669"/>
    <property type="project" value="InterPro"/>
</dbReference>
<dbReference type="OrthoDB" id="3366990at2759"/>
<dbReference type="KEGG" id="ttt:THITE_2123169"/>
<feature type="compositionally biased region" description="Low complexity" evidence="4">
    <location>
        <begin position="1060"/>
        <end position="1081"/>
    </location>
</feature>
<feature type="compositionally biased region" description="Low complexity" evidence="4">
    <location>
        <begin position="860"/>
        <end position="875"/>
    </location>
</feature>
<feature type="region of interest" description="Disordered" evidence="4">
    <location>
        <begin position="826"/>
        <end position="920"/>
    </location>
</feature>
<feature type="compositionally biased region" description="Low complexity" evidence="4">
    <location>
        <begin position="956"/>
        <end position="965"/>
    </location>
</feature>
<keyword evidence="2" id="KW-0539">Nucleus</keyword>
<dbReference type="SMART" id="SM00717">
    <property type="entry name" value="SANT"/>
    <property type="match status" value="1"/>
</dbReference>
<dbReference type="RefSeq" id="XP_003657448.1">
    <property type="nucleotide sequence ID" value="XM_003657400.1"/>
</dbReference>
<feature type="compositionally biased region" description="Basic and acidic residues" evidence="4">
    <location>
        <begin position="1095"/>
        <end position="1105"/>
    </location>
</feature>
<dbReference type="Proteomes" id="UP000008181">
    <property type="component" value="Chromosome 6"/>
</dbReference>
<feature type="compositionally biased region" description="Low complexity" evidence="4">
    <location>
        <begin position="972"/>
        <end position="1023"/>
    </location>
</feature>
<evidence type="ECO:0000256" key="2">
    <source>
        <dbReference type="ARBA" id="ARBA00023242"/>
    </source>
</evidence>
<name>G2RGY3_THETT</name>
<dbReference type="STRING" id="578455.G2RGY3"/>
<feature type="region of interest" description="Disordered" evidence="4">
    <location>
        <begin position="531"/>
        <end position="555"/>
    </location>
</feature>
<dbReference type="Pfam" id="PF08558">
    <property type="entry name" value="TRF"/>
    <property type="match status" value="1"/>
</dbReference>
<dbReference type="GO" id="GO:0003691">
    <property type="term" value="F:double-stranded telomeric DNA binding"/>
    <property type="evidence" value="ECO:0007669"/>
    <property type="project" value="TreeGrafter"/>
</dbReference>
<feature type="region of interest" description="Disordered" evidence="4">
    <location>
        <begin position="1"/>
        <end position="173"/>
    </location>
</feature>
<feature type="compositionally biased region" description="Polar residues" evidence="4">
    <location>
        <begin position="1117"/>
        <end position="1128"/>
    </location>
</feature>
<keyword evidence="7" id="KW-1185">Reference proteome</keyword>
<feature type="compositionally biased region" description="Polar residues" evidence="4">
    <location>
        <begin position="116"/>
        <end position="125"/>
    </location>
</feature>
<dbReference type="EMBL" id="CP003014">
    <property type="protein sequence ID" value="AEO71112.1"/>
    <property type="molecule type" value="Genomic_DNA"/>
</dbReference>
<evidence type="ECO:0000256" key="1">
    <source>
        <dbReference type="ARBA" id="ARBA00023125"/>
    </source>
</evidence>
<evidence type="ECO:0000259" key="5">
    <source>
        <dbReference type="PROSITE" id="PS51294"/>
    </source>
</evidence>
<keyword evidence="3" id="KW-0131">Cell cycle</keyword>
<feature type="compositionally biased region" description="Pro residues" evidence="4">
    <location>
        <begin position="20"/>
        <end position="30"/>
    </location>
</feature>
<accession>G2RGY3</accession>
<dbReference type="GO" id="GO:0010833">
    <property type="term" value="P:telomere maintenance via telomere lengthening"/>
    <property type="evidence" value="ECO:0007669"/>
    <property type="project" value="TreeGrafter"/>
</dbReference>
<feature type="compositionally biased region" description="Basic and acidic residues" evidence="4">
    <location>
        <begin position="885"/>
        <end position="894"/>
    </location>
</feature>